<keyword evidence="2" id="KW-1185">Reference proteome</keyword>
<accession>A0A314YT81</accession>
<dbReference type="EMBL" id="PJQY01000785">
    <property type="protein sequence ID" value="PQQ07958.1"/>
    <property type="molecule type" value="Genomic_DNA"/>
</dbReference>
<organism evidence="1 2">
    <name type="scientific">Prunus yedoensis var. nudiflora</name>
    <dbReference type="NCBI Taxonomy" id="2094558"/>
    <lineage>
        <taxon>Eukaryota</taxon>
        <taxon>Viridiplantae</taxon>
        <taxon>Streptophyta</taxon>
        <taxon>Embryophyta</taxon>
        <taxon>Tracheophyta</taxon>
        <taxon>Spermatophyta</taxon>
        <taxon>Magnoliopsida</taxon>
        <taxon>eudicotyledons</taxon>
        <taxon>Gunneridae</taxon>
        <taxon>Pentapetalae</taxon>
        <taxon>rosids</taxon>
        <taxon>fabids</taxon>
        <taxon>Rosales</taxon>
        <taxon>Rosaceae</taxon>
        <taxon>Amygdaloideae</taxon>
        <taxon>Amygdaleae</taxon>
        <taxon>Prunus</taxon>
    </lineage>
</organism>
<evidence type="ECO:0000313" key="2">
    <source>
        <dbReference type="Proteomes" id="UP000250321"/>
    </source>
</evidence>
<reference evidence="1 2" key="1">
    <citation type="submission" date="2018-02" db="EMBL/GenBank/DDBJ databases">
        <title>Draft genome of wild Prunus yedoensis var. nudiflora.</title>
        <authorList>
            <person name="Baek S."/>
            <person name="Kim J.-H."/>
            <person name="Choi K."/>
            <person name="Kim G.-B."/>
            <person name="Cho A."/>
            <person name="Jang H."/>
            <person name="Shin C.-H."/>
            <person name="Yu H.-J."/>
            <person name="Mun J.-H."/>
        </authorList>
    </citation>
    <scope>NUCLEOTIDE SEQUENCE [LARGE SCALE GENOMIC DNA]</scope>
    <source>
        <strain evidence="2">cv. Jeju island</strain>
        <tissue evidence="1">Leaf</tissue>
    </source>
</reference>
<evidence type="ECO:0000313" key="1">
    <source>
        <dbReference type="EMBL" id="PQQ07958.1"/>
    </source>
</evidence>
<dbReference type="AlphaFoldDB" id="A0A314YT81"/>
<dbReference type="Proteomes" id="UP000250321">
    <property type="component" value="Unassembled WGS sequence"/>
</dbReference>
<proteinExistence type="predicted"/>
<sequence length="87" mass="9652">MARTITIHIRYEKMNLYRVFGVGSARAELDRELAGLVGPTHCPGWARGTHSLPGLDSACWSCILALEPPPARVNPARWSCYWTGKDV</sequence>
<gene>
    <name evidence="1" type="ORF">Pyn_29860</name>
</gene>
<protein>
    <submittedName>
        <fullName evidence="1">Uncharacterized protein</fullName>
    </submittedName>
</protein>
<comment type="caution">
    <text evidence="1">The sequence shown here is derived from an EMBL/GenBank/DDBJ whole genome shotgun (WGS) entry which is preliminary data.</text>
</comment>
<name>A0A314YT81_PRUYE</name>